<organism evidence="2 3">
    <name type="scientific">Trichogramma kaykai</name>
    <dbReference type="NCBI Taxonomy" id="54128"/>
    <lineage>
        <taxon>Eukaryota</taxon>
        <taxon>Metazoa</taxon>
        <taxon>Ecdysozoa</taxon>
        <taxon>Arthropoda</taxon>
        <taxon>Hexapoda</taxon>
        <taxon>Insecta</taxon>
        <taxon>Pterygota</taxon>
        <taxon>Neoptera</taxon>
        <taxon>Endopterygota</taxon>
        <taxon>Hymenoptera</taxon>
        <taxon>Apocrita</taxon>
        <taxon>Proctotrupomorpha</taxon>
        <taxon>Chalcidoidea</taxon>
        <taxon>Trichogrammatidae</taxon>
        <taxon>Trichogramma</taxon>
    </lineage>
</organism>
<keyword evidence="1" id="KW-0812">Transmembrane</keyword>
<protein>
    <submittedName>
        <fullName evidence="2">Uncharacterized protein</fullName>
    </submittedName>
</protein>
<dbReference type="EMBL" id="JBJJXI010000157">
    <property type="protein sequence ID" value="KAL3385371.1"/>
    <property type="molecule type" value="Genomic_DNA"/>
</dbReference>
<dbReference type="AlphaFoldDB" id="A0ABD2VXD0"/>
<evidence type="ECO:0000313" key="3">
    <source>
        <dbReference type="Proteomes" id="UP001627154"/>
    </source>
</evidence>
<keyword evidence="1" id="KW-1133">Transmembrane helix</keyword>
<evidence type="ECO:0000313" key="2">
    <source>
        <dbReference type="EMBL" id="KAL3385371.1"/>
    </source>
</evidence>
<comment type="caution">
    <text evidence="2">The sequence shown here is derived from an EMBL/GenBank/DDBJ whole genome shotgun (WGS) entry which is preliminary data.</text>
</comment>
<accession>A0ABD2VXD0</accession>
<proteinExistence type="predicted"/>
<sequence>MTRRTRGPLNDFVAVCHVHFSARQKYVLYNNVANLVKLLRTSSWVPRLTVHLNDLVVGVPWHARYLRRETRHSRRFIASYLEEATTVAWKLFRAHGSSGIRIYTIFSRVGLRLFFFFFFFLRSLHECITLYTNAISSNCLCSIAVYRIDTIECGTRKKLSRKRSKPLVL</sequence>
<dbReference type="Proteomes" id="UP001627154">
    <property type="component" value="Unassembled WGS sequence"/>
</dbReference>
<keyword evidence="3" id="KW-1185">Reference proteome</keyword>
<reference evidence="2 3" key="1">
    <citation type="journal article" date="2024" name="bioRxiv">
        <title>A reference genome for Trichogramma kaykai: A tiny desert-dwelling parasitoid wasp with competing sex-ratio distorters.</title>
        <authorList>
            <person name="Culotta J."/>
            <person name="Lindsey A.R."/>
        </authorList>
    </citation>
    <scope>NUCLEOTIDE SEQUENCE [LARGE SCALE GENOMIC DNA]</scope>
    <source>
        <strain evidence="2 3">KSX58</strain>
    </source>
</reference>
<keyword evidence="1" id="KW-0472">Membrane</keyword>
<feature type="transmembrane region" description="Helical" evidence="1">
    <location>
        <begin position="100"/>
        <end position="121"/>
    </location>
</feature>
<name>A0ABD2VXD0_9HYME</name>
<gene>
    <name evidence="2" type="ORF">TKK_018943</name>
</gene>
<evidence type="ECO:0000256" key="1">
    <source>
        <dbReference type="SAM" id="Phobius"/>
    </source>
</evidence>